<gene>
    <name evidence="2" type="ORF">COY31_02620</name>
</gene>
<dbReference type="SUPFAM" id="SSF51735">
    <property type="entry name" value="NAD(P)-binding Rossmann-fold domains"/>
    <property type="match status" value="1"/>
</dbReference>
<feature type="domain" description="NAD-dependent epimerase/dehydratase" evidence="1">
    <location>
        <begin position="6"/>
        <end position="188"/>
    </location>
</feature>
<dbReference type="PANTHER" id="PTHR43245">
    <property type="entry name" value="BIFUNCTIONAL POLYMYXIN RESISTANCE PROTEIN ARNA"/>
    <property type="match status" value="1"/>
</dbReference>
<evidence type="ECO:0000313" key="2">
    <source>
        <dbReference type="EMBL" id="PIZ44433.1"/>
    </source>
</evidence>
<dbReference type="InterPro" id="IPR036291">
    <property type="entry name" value="NAD(P)-bd_dom_sf"/>
</dbReference>
<dbReference type="EMBL" id="PFNM01000049">
    <property type="protein sequence ID" value="PIZ44433.1"/>
    <property type="molecule type" value="Genomic_DNA"/>
</dbReference>
<comment type="caution">
    <text evidence="2">The sequence shown here is derived from an EMBL/GenBank/DDBJ whole genome shotgun (WGS) entry which is preliminary data.</text>
</comment>
<evidence type="ECO:0000259" key="1">
    <source>
        <dbReference type="Pfam" id="PF01370"/>
    </source>
</evidence>
<accession>A0A2M7TFY7</accession>
<dbReference type="InterPro" id="IPR050177">
    <property type="entry name" value="Lipid_A_modif_metabolic_enz"/>
</dbReference>
<organism evidence="2 3">
    <name type="scientific">Candidatus Wolfebacteria bacterium CG_4_10_14_0_2_um_filter_39_18</name>
    <dbReference type="NCBI Taxonomy" id="1975061"/>
    <lineage>
        <taxon>Bacteria</taxon>
        <taxon>Candidatus Wolfeibacteriota</taxon>
    </lineage>
</organism>
<dbReference type="InterPro" id="IPR001509">
    <property type="entry name" value="Epimerase_deHydtase"/>
</dbReference>
<dbReference type="Pfam" id="PF01370">
    <property type="entry name" value="Epimerase"/>
    <property type="match status" value="1"/>
</dbReference>
<protein>
    <recommendedName>
        <fullName evidence="1">NAD-dependent epimerase/dehydratase domain-containing protein</fullName>
    </recommendedName>
</protein>
<reference evidence="3" key="1">
    <citation type="submission" date="2017-09" db="EMBL/GenBank/DDBJ databases">
        <title>Depth-based differentiation of microbial function through sediment-hosted aquifers and enrichment of novel symbionts in the deep terrestrial subsurface.</title>
        <authorList>
            <person name="Probst A.J."/>
            <person name="Ladd B."/>
            <person name="Jarett J.K."/>
            <person name="Geller-Mcgrath D.E."/>
            <person name="Sieber C.M.K."/>
            <person name="Emerson J.B."/>
            <person name="Anantharaman K."/>
            <person name="Thomas B.C."/>
            <person name="Malmstrom R."/>
            <person name="Stieglmeier M."/>
            <person name="Klingl A."/>
            <person name="Woyke T."/>
            <person name="Ryan C.M."/>
            <person name="Banfield J.F."/>
        </authorList>
    </citation>
    <scope>NUCLEOTIDE SEQUENCE [LARGE SCALE GENOMIC DNA]</scope>
</reference>
<dbReference type="AlphaFoldDB" id="A0A2M7TFY7"/>
<proteinExistence type="predicted"/>
<dbReference type="PANTHER" id="PTHR43245:SF55">
    <property type="entry name" value="NAD(P)-BINDING DOMAIN-CONTAINING PROTEIN"/>
    <property type="match status" value="1"/>
</dbReference>
<name>A0A2M7TFY7_9BACT</name>
<sequence length="247" mass="28147">MIRVGITGGRGFIASHIVNLLKDKRNASLSFFDLPENNLLEPNGALKKFVRNKDVIIHAAAVNRGSNVDIIGGSVVATHNLVSAMRKYKSTARLIFLSSIQVETETLYGQSKKLTEIMLKDFSKRYGIPVSIFRLTNVFGEGCRPFYNSVVATFCYQVANGQKITVHLESRNKKINLIYVKDAARMIIKEVFTKRKNLFYFKRVLSKNEIKVGELAKLIKSFKELKSPKKLKSKFYRDLYKTYLSCF</sequence>
<dbReference type="Gene3D" id="3.40.50.720">
    <property type="entry name" value="NAD(P)-binding Rossmann-like Domain"/>
    <property type="match status" value="1"/>
</dbReference>
<evidence type="ECO:0000313" key="3">
    <source>
        <dbReference type="Proteomes" id="UP000230553"/>
    </source>
</evidence>
<dbReference type="Proteomes" id="UP000230553">
    <property type="component" value="Unassembled WGS sequence"/>
</dbReference>